<feature type="chain" id="PRO_5036072245" evidence="1">
    <location>
        <begin position="29"/>
        <end position="127"/>
    </location>
</feature>
<evidence type="ECO:0000313" key="3">
    <source>
        <dbReference type="EMBL" id="SUT98552.1"/>
    </source>
</evidence>
<accession>A0A380U8T8</accession>
<name>A0A380U8T8_ACIJO</name>
<dbReference type="RefSeq" id="WP_004697495.1">
    <property type="nucleotide sequence ID" value="NZ_BBTB01000043.1"/>
</dbReference>
<sequence>MLNMMELKYMKTLLSIALFCSVAPLLHAEDCVKLEEKAEQKEVQIIPRWGMKVIAPTRVYFHSAPSDACKIKDLFMIKNDHITAYGTYDDGQEQWVSIMYFSKRLGDTVQGWSKLKDFEYTGTMSGF</sequence>
<evidence type="ECO:0000256" key="1">
    <source>
        <dbReference type="SAM" id="SignalP"/>
    </source>
</evidence>
<organism evidence="3 4">
    <name type="scientific">Acinetobacter johnsonii</name>
    <dbReference type="NCBI Taxonomy" id="40214"/>
    <lineage>
        <taxon>Bacteria</taxon>
        <taxon>Pseudomonadati</taxon>
        <taxon>Pseudomonadota</taxon>
        <taxon>Gammaproteobacteria</taxon>
        <taxon>Moraxellales</taxon>
        <taxon>Moraxellaceae</taxon>
        <taxon>Acinetobacter</taxon>
    </lineage>
</organism>
<dbReference type="AlphaFoldDB" id="A0A380U8T8"/>
<protein>
    <submittedName>
        <fullName evidence="3">Uncharacterized protein</fullName>
    </submittedName>
</protein>
<evidence type="ECO:0000313" key="2">
    <source>
        <dbReference type="EMBL" id="QPS03863.1"/>
    </source>
</evidence>
<dbReference type="EMBL" id="CP065666">
    <property type="protein sequence ID" value="QPS03863.1"/>
    <property type="molecule type" value="Genomic_DNA"/>
</dbReference>
<feature type="signal peptide" evidence="1">
    <location>
        <begin position="1"/>
        <end position="28"/>
    </location>
</feature>
<proteinExistence type="predicted"/>
<dbReference type="Proteomes" id="UP000254227">
    <property type="component" value="Unassembled WGS sequence"/>
</dbReference>
<reference evidence="2 5" key="2">
    <citation type="submission" date="2020-12" db="EMBL/GenBank/DDBJ databases">
        <title>FDA dAtabase for Regulatory Grade micrObial Sequences (FDA-ARGOS): Supporting development and validation of Infectious Disease Dx tests.</title>
        <authorList>
            <person name="Sproer C."/>
            <person name="Gronow S."/>
            <person name="Severitt S."/>
            <person name="Schroder I."/>
            <person name="Tallon L."/>
            <person name="Sadzewicz L."/>
            <person name="Zhao X."/>
            <person name="Boylan J."/>
            <person name="Ott S."/>
            <person name="Bowen H."/>
            <person name="Vavikolanu K."/>
            <person name="Mehta A."/>
            <person name="Aluvathingal J."/>
            <person name="Nadendla S."/>
            <person name="Lowell S."/>
            <person name="Myers T."/>
            <person name="Yan Y."/>
            <person name="Sichtig H."/>
        </authorList>
    </citation>
    <scope>NUCLEOTIDE SEQUENCE [LARGE SCALE GENOMIC DNA]</scope>
    <source>
        <strain evidence="2 5">FDAARGOS_910</strain>
    </source>
</reference>
<evidence type="ECO:0000313" key="5">
    <source>
        <dbReference type="Proteomes" id="UP000595107"/>
    </source>
</evidence>
<reference evidence="3 4" key="1">
    <citation type="submission" date="2018-06" db="EMBL/GenBank/DDBJ databases">
        <authorList>
            <consortium name="Pathogen Informatics"/>
            <person name="Doyle S."/>
        </authorList>
    </citation>
    <scope>NUCLEOTIDE SEQUENCE [LARGE SCALE GENOMIC DNA]</scope>
    <source>
        <strain evidence="3 4">NCTC10308</strain>
    </source>
</reference>
<keyword evidence="1" id="KW-0732">Signal</keyword>
<dbReference type="EMBL" id="UFRV01000006">
    <property type="protein sequence ID" value="SUT98552.1"/>
    <property type="molecule type" value="Genomic_DNA"/>
</dbReference>
<gene>
    <name evidence="2" type="ORF">I6G67_17130</name>
    <name evidence="3" type="ORF">NCTC10308_02889</name>
</gene>
<evidence type="ECO:0000313" key="4">
    <source>
        <dbReference type="Proteomes" id="UP000254227"/>
    </source>
</evidence>
<dbReference type="Proteomes" id="UP000595107">
    <property type="component" value="Chromosome"/>
</dbReference>